<sequence length="173" mass="20468">MRETSYHAVITEMTVRALWETQNVIDCIPDEIWDKHYGGSPLWQHLYHMLHSLDQWFINPRANDFVAPPVHTPDLHELDIYPAAHLDRGQIDDYFYTIKAKLSLYLTSLHDEDLLQRPENCEWTRFTLILSQYRHLHLHLGMLMGFIVAEIGLCPRTLEPGDEFPRPPYDPYR</sequence>
<dbReference type="Proteomes" id="UP000782880">
    <property type="component" value="Unassembled WGS sequence"/>
</dbReference>
<gene>
    <name evidence="2" type="ORF">K8V20_05035</name>
</gene>
<name>A0A921ILB1_9FIRM</name>
<evidence type="ECO:0000313" key="3">
    <source>
        <dbReference type="Proteomes" id="UP000782880"/>
    </source>
</evidence>
<dbReference type="Pfam" id="PF12867">
    <property type="entry name" value="DinB_2"/>
    <property type="match status" value="1"/>
</dbReference>
<dbReference type="EMBL" id="DYVE01000128">
    <property type="protein sequence ID" value="HJG27997.1"/>
    <property type="molecule type" value="Genomic_DNA"/>
</dbReference>
<organism evidence="2 3">
    <name type="scientific">Subdoligranulum variabile</name>
    <dbReference type="NCBI Taxonomy" id="214851"/>
    <lineage>
        <taxon>Bacteria</taxon>
        <taxon>Bacillati</taxon>
        <taxon>Bacillota</taxon>
        <taxon>Clostridia</taxon>
        <taxon>Eubacteriales</taxon>
        <taxon>Oscillospiraceae</taxon>
        <taxon>Subdoligranulum</taxon>
    </lineage>
</organism>
<proteinExistence type="predicted"/>
<dbReference type="InterPro" id="IPR034660">
    <property type="entry name" value="DinB/YfiT-like"/>
</dbReference>
<comment type="caution">
    <text evidence="2">The sequence shown here is derived from an EMBL/GenBank/DDBJ whole genome shotgun (WGS) entry which is preliminary data.</text>
</comment>
<dbReference type="AlphaFoldDB" id="A0A921ILB1"/>
<accession>A0A921ILB1</accession>
<dbReference type="SUPFAM" id="SSF109854">
    <property type="entry name" value="DinB/YfiT-like putative metalloenzymes"/>
    <property type="match status" value="1"/>
</dbReference>
<evidence type="ECO:0000313" key="2">
    <source>
        <dbReference type="EMBL" id="HJG27997.1"/>
    </source>
</evidence>
<reference evidence="2" key="1">
    <citation type="journal article" date="2021" name="PeerJ">
        <title>Extensive microbial diversity within the chicken gut microbiome revealed by metagenomics and culture.</title>
        <authorList>
            <person name="Gilroy R."/>
            <person name="Ravi A."/>
            <person name="Getino M."/>
            <person name="Pursley I."/>
            <person name="Horton D.L."/>
            <person name="Alikhan N.F."/>
            <person name="Baker D."/>
            <person name="Gharbi K."/>
            <person name="Hall N."/>
            <person name="Watson M."/>
            <person name="Adriaenssens E.M."/>
            <person name="Foster-Nyarko E."/>
            <person name="Jarju S."/>
            <person name="Secka A."/>
            <person name="Antonio M."/>
            <person name="Oren A."/>
            <person name="Chaudhuri R.R."/>
            <person name="La Ragione R."/>
            <person name="Hildebrand F."/>
            <person name="Pallen M.J."/>
        </authorList>
    </citation>
    <scope>NUCLEOTIDE SEQUENCE</scope>
    <source>
        <strain evidence="2">ChiBcec21-2208</strain>
    </source>
</reference>
<reference evidence="2" key="2">
    <citation type="submission" date="2021-09" db="EMBL/GenBank/DDBJ databases">
        <authorList>
            <person name="Gilroy R."/>
        </authorList>
    </citation>
    <scope>NUCLEOTIDE SEQUENCE</scope>
    <source>
        <strain evidence="2">ChiBcec21-2208</strain>
    </source>
</reference>
<feature type="domain" description="DinB-like" evidence="1">
    <location>
        <begin position="20"/>
        <end position="142"/>
    </location>
</feature>
<evidence type="ECO:0000259" key="1">
    <source>
        <dbReference type="Pfam" id="PF12867"/>
    </source>
</evidence>
<dbReference type="InterPro" id="IPR024775">
    <property type="entry name" value="DinB-like"/>
</dbReference>
<protein>
    <submittedName>
        <fullName evidence="2">DinB family protein</fullName>
    </submittedName>
</protein>